<dbReference type="Proteomes" id="UP001592531">
    <property type="component" value="Unassembled WGS sequence"/>
</dbReference>
<gene>
    <name evidence="2" type="ORF">ACEZDE_29755</name>
</gene>
<feature type="transmembrane region" description="Helical" evidence="1">
    <location>
        <begin position="6"/>
        <end position="28"/>
    </location>
</feature>
<keyword evidence="1" id="KW-0472">Membrane</keyword>
<keyword evidence="1" id="KW-1133">Transmembrane helix</keyword>
<reference evidence="2 3" key="1">
    <citation type="submission" date="2024-09" db="EMBL/GenBank/DDBJ databases">
        <authorList>
            <person name="Lee S.D."/>
        </authorList>
    </citation>
    <scope>NUCLEOTIDE SEQUENCE [LARGE SCALE GENOMIC DNA]</scope>
    <source>
        <strain evidence="2 3">N8-3</strain>
    </source>
</reference>
<protein>
    <submittedName>
        <fullName evidence="2">Uncharacterized protein</fullName>
    </submittedName>
</protein>
<dbReference type="RefSeq" id="WP_380542752.1">
    <property type="nucleotide sequence ID" value="NZ_JBHFAB010000030.1"/>
</dbReference>
<dbReference type="EMBL" id="JBHFAB010000030">
    <property type="protein sequence ID" value="MFC1420799.1"/>
    <property type="molecule type" value="Genomic_DNA"/>
</dbReference>
<comment type="caution">
    <text evidence="2">The sequence shown here is derived from an EMBL/GenBank/DDBJ whole genome shotgun (WGS) entry which is preliminary data.</text>
</comment>
<accession>A0ABV6W465</accession>
<evidence type="ECO:0000313" key="3">
    <source>
        <dbReference type="Proteomes" id="UP001592531"/>
    </source>
</evidence>
<evidence type="ECO:0000313" key="2">
    <source>
        <dbReference type="EMBL" id="MFC1420799.1"/>
    </source>
</evidence>
<keyword evidence="3" id="KW-1185">Reference proteome</keyword>
<sequence>MDQHPYFSVATITILAVAGALIVVLFYLAAYLREKYLTAAVDRRAAERGERQNTILAERFDAFFAEGADTGPVEGGGRSLP</sequence>
<organism evidence="2 3">
    <name type="scientific">Streptacidiphilus cavernicola</name>
    <dbReference type="NCBI Taxonomy" id="3342716"/>
    <lineage>
        <taxon>Bacteria</taxon>
        <taxon>Bacillati</taxon>
        <taxon>Actinomycetota</taxon>
        <taxon>Actinomycetes</taxon>
        <taxon>Kitasatosporales</taxon>
        <taxon>Streptomycetaceae</taxon>
        <taxon>Streptacidiphilus</taxon>
    </lineage>
</organism>
<evidence type="ECO:0000256" key="1">
    <source>
        <dbReference type="SAM" id="Phobius"/>
    </source>
</evidence>
<proteinExistence type="predicted"/>
<name>A0ABV6W465_9ACTN</name>
<keyword evidence="1" id="KW-0812">Transmembrane</keyword>